<comment type="caution">
    <text evidence="2">The sequence shown here is derived from an EMBL/GenBank/DDBJ whole genome shotgun (WGS) entry which is preliminary data.</text>
</comment>
<dbReference type="Pfam" id="PF24928">
    <property type="entry name" value="DUF7748"/>
    <property type="match status" value="1"/>
</dbReference>
<evidence type="ECO:0000313" key="2">
    <source>
        <dbReference type="EMBL" id="KAG0579452.1"/>
    </source>
</evidence>
<evidence type="ECO:0000313" key="3">
    <source>
        <dbReference type="Proteomes" id="UP000822688"/>
    </source>
</evidence>
<gene>
    <name evidence="2" type="ORF">KC19_4G099900</name>
</gene>
<keyword evidence="3" id="KW-1185">Reference proteome</keyword>
<dbReference type="AlphaFoldDB" id="A0A8T0I7H3"/>
<accession>A0A8T0I7H3</accession>
<dbReference type="EMBL" id="CM026424">
    <property type="protein sequence ID" value="KAG0579457.1"/>
    <property type="molecule type" value="Genomic_DNA"/>
</dbReference>
<organism evidence="2 3">
    <name type="scientific">Ceratodon purpureus</name>
    <name type="common">Fire moss</name>
    <name type="synonym">Dicranum purpureum</name>
    <dbReference type="NCBI Taxonomy" id="3225"/>
    <lineage>
        <taxon>Eukaryota</taxon>
        <taxon>Viridiplantae</taxon>
        <taxon>Streptophyta</taxon>
        <taxon>Embryophyta</taxon>
        <taxon>Bryophyta</taxon>
        <taxon>Bryophytina</taxon>
        <taxon>Bryopsida</taxon>
        <taxon>Dicranidae</taxon>
        <taxon>Pseudoditrichales</taxon>
        <taxon>Ditrichaceae</taxon>
        <taxon>Ceratodon</taxon>
    </lineage>
</organism>
<evidence type="ECO:0000259" key="1">
    <source>
        <dbReference type="Pfam" id="PF24928"/>
    </source>
</evidence>
<dbReference type="EMBL" id="CM026424">
    <property type="protein sequence ID" value="KAG0579452.1"/>
    <property type="molecule type" value="Genomic_DNA"/>
</dbReference>
<dbReference type="EMBL" id="CM026424">
    <property type="protein sequence ID" value="KAG0579456.1"/>
    <property type="molecule type" value="Genomic_DNA"/>
</dbReference>
<dbReference type="Proteomes" id="UP000822688">
    <property type="component" value="Chromosome 4"/>
</dbReference>
<reference evidence="2" key="1">
    <citation type="submission" date="2020-06" db="EMBL/GenBank/DDBJ databases">
        <title>WGS assembly of Ceratodon purpureus strain R40.</title>
        <authorList>
            <person name="Carey S.B."/>
            <person name="Jenkins J."/>
            <person name="Shu S."/>
            <person name="Lovell J.T."/>
            <person name="Sreedasyam A."/>
            <person name="Maumus F."/>
            <person name="Tiley G.P."/>
            <person name="Fernandez-Pozo N."/>
            <person name="Barry K."/>
            <person name="Chen C."/>
            <person name="Wang M."/>
            <person name="Lipzen A."/>
            <person name="Daum C."/>
            <person name="Saski C.A."/>
            <person name="Payton A.C."/>
            <person name="Mcbreen J.C."/>
            <person name="Conrad R.E."/>
            <person name="Kollar L.M."/>
            <person name="Olsson S."/>
            <person name="Huttunen S."/>
            <person name="Landis J.B."/>
            <person name="Wickett N.J."/>
            <person name="Johnson M.G."/>
            <person name="Rensing S.A."/>
            <person name="Grimwood J."/>
            <person name="Schmutz J."/>
            <person name="Mcdaniel S.F."/>
        </authorList>
    </citation>
    <scope>NUCLEOTIDE SEQUENCE</scope>
    <source>
        <strain evidence="2">R40</strain>
    </source>
</reference>
<sequence>MQRWLVDLTMKTKIINQTTQDVLVVQEPTGSVARLGVNCRPGDLFYYVVDTNATRPELYIKEGDKRIEICSDDLKNFKEIIIYETIEKIPRLRTNKLRKGRIPSQDLDAFNASRTEASSRIGNVKTFYLSLEELSNEVNICPSQFKDHIKTHSKNFMKLTEDYDAVPEYEMYQQFCSGGLSRLIDALDRLLSTLGSIKGLLQACGREWCKLELDLSIPPCEKETLSKFIHLQSELNMREGMNHFLLELAVENLVNCSARLFSPLCFPTKIIGLPVSDQFTLWMIKRLEYRLVWMMSSKGLSQVWACEC</sequence>
<protein>
    <recommendedName>
        <fullName evidence="1">DUF7748 domain-containing protein</fullName>
    </recommendedName>
</protein>
<feature type="domain" description="DUF7748" evidence="1">
    <location>
        <begin position="10"/>
        <end position="85"/>
    </location>
</feature>
<name>A0A8T0I7H3_CERPU</name>
<dbReference type="InterPro" id="IPR056650">
    <property type="entry name" value="DUF7748"/>
</dbReference>
<proteinExistence type="predicted"/>